<organism evidence="2">
    <name type="scientific">Anguilla anguilla</name>
    <name type="common">European freshwater eel</name>
    <name type="synonym">Muraena anguilla</name>
    <dbReference type="NCBI Taxonomy" id="7936"/>
    <lineage>
        <taxon>Eukaryota</taxon>
        <taxon>Metazoa</taxon>
        <taxon>Chordata</taxon>
        <taxon>Craniata</taxon>
        <taxon>Vertebrata</taxon>
        <taxon>Euteleostomi</taxon>
        <taxon>Actinopterygii</taxon>
        <taxon>Neopterygii</taxon>
        <taxon>Teleostei</taxon>
        <taxon>Anguilliformes</taxon>
        <taxon>Anguillidae</taxon>
        <taxon>Anguilla</taxon>
    </lineage>
</organism>
<feature type="region of interest" description="Disordered" evidence="1">
    <location>
        <begin position="1"/>
        <end position="33"/>
    </location>
</feature>
<dbReference type="AlphaFoldDB" id="A0A0E9QVI5"/>
<reference evidence="2" key="2">
    <citation type="journal article" date="2015" name="Fish Shellfish Immunol.">
        <title>Early steps in the European eel (Anguilla anguilla)-Vibrio vulnificus interaction in the gills: Role of the RtxA13 toxin.</title>
        <authorList>
            <person name="Callol A."/>
            <person name="Pajuelo D."/>
            <person name="Ebbesson L."/>
            <person name="Teles M."/>
            <person name="MacKenzie S."/>
            <person name="Amaro C."/>
        </authorList>
    </citation>
    <scope>NUCLEOTIDE SEQUENCE</scope>
</reference>
<evidence type="ECO:0000313" key="2">
    <source>
        <dbReference type="EMBL" id="JAH20245.1"/>
    </source>
</evidence>
<reference evidence="2" key="1">
    <citation type="submission" date="2014-11" db="EMBL/GenBank/DDBJ databases">
        <authorList>
            <person name="Amaro Gonzalez C."/>
        </authorList>
    </citation>
    <scope>NUCLEOTIDE SEQUENCE</scope>
</reference>
<proteinExistence type="predicted"/>
<evidence type="ECO:0000256" key="1">
    <source>
        <dbReference type="SAM" id="MobiDB-lite"/>
    </source>
</evidence>
<protein>
    <submittedName>
        <fullName evidence="2">Uncharacterized protein</fullName>
    </submittedName>
</protein>
<dbReference type="EMBL" id="GBXM01088332">
    <property type="protein sequence ID" value="JAH20245.1"/>
    <property type="molecule type" value="Transcribed_RNA"/>
</dbReference>
<sequence length="33" mass="3568">MLYQGRETQRPSPGQSAGVLFVYGGTSQSDPPR</sequence>
<accession>A0A0E9QVI5</accession>
<name>A0A0E9QVI5_ANGAN</name>